<evidence type="ECO:0000256" key="1">
    <source>
        <dbReference type="ARBA" id="ARBA00004275"/>
    </source>
</evidence>
<organism evidence="5 6">
    <name type="scientific">Sphingobium lactosutens DS20</name>
    <dbReference type="NCBI Taxonomy" id="1331060"/>
    <lineage>
        <taxon>Bacteria</taxon>
        <taxon>Pseudomonadati</taxon>
        <taxon>Pseudomonadota</taxon>
        <taxon>Alphaproteobacteria</taxon>
        <taxon>Sphingomonadales</taxon>
        <taxon>Sphingomonadaceae</taxon>
        <taxon>Sphingobium</taxon>
    </lineage>
</organism>
<protein>
    <recommendedName>
        <fullName evidence="7">Enoyl-CoA hydratase</fullName>
    </recommendedName>
</protein>
<reference evidence="5 6" key="1">
    <citation type="journal article" date="2013" name="Genome Announc.">
        <title>Draft Genome Sequence of Sphingobium lactosutens Strain DS20T, Isolated from a Hexachlorocyclohexane Dumpsite.</title>
        <authorList>
            <person name="Kumar R."/>
            <person name="Dwivedi V."/>
            <person name="Negi V."/>
            <person name="Khurana J.P."/>
            <person name="Lal R."/>
        </authorList>
    </citation>
    <scope>NUCLEOTIDE SEQUENCE [LARGE SCALE GENOMIC DNA]</scope>
    <source>
        <strain evidence="5 6">DS20</strain>
    </source>
</reference>
<evidence type="ECO:0000256" key="3">
    <source>
        <dbReference type="ARBA" id="ARBA00023140"/>
    </source>
</evidence>
<comment type="subcellular location">
    <subcellularLocation>
        <location evidence="1">Peroxisome</location>
    </subcellularLocation>
</comment>
<keyword evidence="3" id="KW-0576">Peroxisome</keyword>
<dbReference type="Gene3D" id="3.90.226.10">
    <property type="entry name" value="2-enoyl-CoA Hydratase, Chain A, domain 1"/>
    <property type="match status" value="1"/>
</dbReference>
<name>T0IRA5_9SPHN</name>
<evidence type="ECO:0000313" key="5">
    <source>
        <dbReference type="EMBL" id="EQB12194.1"/>
    </source>
</evidence>
<dbReference type="eggNOG" id="COG1024">
    <property type="taxonomic scope" value="Bacteria"/>
</dbReference>
<dbReference type="InterPro" id="IPR051053">
    <property type="entry name" value="ECH/Chromodomain_protein"/>
</dbReference>
<dbReference type="PATRIC" id="fig|1331060.3.peg.4020"/>
<dbReference type="InterPro" id="IPR029045">
    <property type="entry name" value="ClpP/crotonase-like_dom_sf"/>
</dbReference>
<dbReference type="EMBL" id="ATDP01000104">
    <property type="protein sequence ID" value="EQB12194.1"/>
    <property type="molecule type" value="Genomic_DNA"/>
</dbReference>
<proteinExistence type="inferred from homology"/>
<dbReference type="PANTHER" id="PTHR43684:SF1">
    <property type="entry name" value="ENOYL-COA DELTA ISOMERASE 2"/>
    <property type="match status" value="1"/>
</dbReference>
<dbReference type="GO" id="GO:0004165">
    <property type="term" value="F:delta(3)-delta(2)-enoyl-CoA isomerase activity"/>
    <property type="evidence" value="ECO:0007669"/>
    <property type="project" value="UniProtKB-ARBA"/>
</dbReference>
<dbReference type="Proteomes" id="UP000015531">
    <property type="component" value="Unassembled WGS sequence"/>
</dbReference>
<keyword evidence="4" id="KW-0413">Isomerase</keyword>
<evidence type="ECO:0008006" key="7">
    <source>
        <dbReference type="Google" id="ProtNLM"/>
    </source>
</evidence>
<dbReference type="PANTHER" id="PTHR43684">
    <property type="match status" value="1"/>
</dbReference>
<evidence type="ECO:0000313" key="6">
    <source>
        <dbReference type="Proteomes" id="UP000015531"/>
    </source>
</evidence>
<keyword evidence="6" id="KW-1185">Reference proteome</keyword>
<evidence type="ECO:0000256" key="4">
    <source>
        <dbReference type="ARBA" id="ARBA00023235"/>
    </source>
</evidence>
<dbReference type="AlphaFoldDB" id="T0IRA5"/>
<dbReference type="Pfam" id="PF00378">
    <property type="entry name" value="ECH_1"/>
    <property type="match status" value="1"/>
</dbReference>
<evidence type="ECO:0000256" key="2">
    <source>
        <dbReference type="ARBA" id="ARBA00005254"/>
    </source>
</evidence>
<dbReference type="InterPro" id="IPR014748">
    <property type="entry name" value="Enoyl-CoA_hydra_C"/>
</dbReference>
<dbReference type="InterPro" id="IPR001753">
    <property type="entry name" value="Enoyl-CoA_hydra/iso"/>
</dbReference>
<dbReference type="Gene3D" id="1.10.12.10">
    <property type="entry name" value="Lyase 2-enoyl-coa Hydratase, Chain A, domain 2"/>
    <property type="match status" value="1"/>
</dbReference>
<comment type="caution">
    <text evidence="5">The sequence shown here is derived from an EMBL/GenBank/DDBJ whole genome shotgun (WGS) entry which is preliminary data.</text>
</comment>
<comment type="similarity">
    <text evidence="2">Belongs to the enoyl-CoA hydratase/isomerase family.</text>
</comment>
<gene>
    <name evidence="5" type="ORF">RLDS_20800</name>
</gene>
<accession>T0IRA5</accession>
<dbReference type="CDD" id="cd06558">
    <property type="entry name" value="crotonase-like"/>
    <property type="match status" value="1"/>
</dbReference>
<dbReference type="SUPFAM" id="SSF52096">
    <property type="entry name" value="ClpP/crotonase"/>
    <property type="match status" value="1"/>
</dbReference>
<sequence length="275" mass="29070">MFTPDSGEFFMTQDYKSGVQILRDGAVATILMNRPDAGNALDLDTSRELLDAAVAVDCDDTVRAVLLASEGKLFCAGGDISGFASAGDRVAQLVSMETAYLHGAVSRLARMNKPLVVAVQGFAAGAGFSLAMLGDIVIAAQGAQFTLAYTGIGLTPDGGASWLLPKLVGLRKAQEMILLNPRLSAQQALESGLITRVVPDLELKEEAQRVVQQLASGPTRAFGRVRDLLLDSYADGLESHLEQEVRGIMNSANDADSKGAIAAFLEKRKPVFKGA</sequence>